<dbReference type="CDD" id="cd07979">
    <property type="entry name" value="HFD_TAF9"/>
    <property type="match status" value="1"/>
</dbReference>
<organism evidence="6 7">
    <name type="scientific">Candidula unifasciata</name>
    <dbReference type="NCBI Taxonomy" id="100452"/>
    <lineage>
        <taxon>Eukaryota</taxon>
        <taxon>Metazoa</taxon>
        <taxon>Spiralia</taxon>
        <taxon>Lophotrochozoa</taxon>
        <taxon>Mollusca</taxon>
        <taxon>Gastropoda</taxon>
        <taxon>Heterobranchia</taxon>
        <taxon>Euthyneura</taxon>
        <taxon>Panpulmonata</taxon>
        <taxon>Eupulmonata</taxon>
        <taxon>Stylommatophora</taxon>
        <taxon>Helicina</taxon>
        <taxon>Helicoidea</taxon>
        <taxon>Geomitridae</taxon>
        <taxon>Candidula</taxon>
    </lineage>
</organism>
<dbReference type="GO" id="GO:0051123">
    <property type="term" value="P:RNA polymerase II preinitiation complex assembly"/>
    <property type="evidence" value="ECO:0007669"/>
    <property type="project" value="TreeGrafter"/>
</dbReference>
<keyword evidence="5" id="KW-0539">Nucleus</keyword>
<dbReference type="InterPro" id="IPR009072">
    <property type="entry name" value="Histone-fold"/>
</dbReference>
<dbReference type="InterPro" id="IPR003162">
    <property type="entry name" value="TFIID-31"/>
</dbReference>
<dbReference type="PANTHER" id="PTHR48068">
    <property type="entry name" value="TAF9 RNA POLYMERASE II, TATA BOX-BINDING PROTEIN (TBP)-ASSOCIATED FACTOR"/>
    <property type="match status" value="1"/>
</dbReference>
<comment type="similarity">
    <text evidence="2">Belongs to the TAF9 family.</text>
</comment>
<sequence>MSSHAKSSPKDAQVMSAILKDMGVLDSETRIINQMLEFTYRYVTDIIEDAKVYSSHGNRKVIETDDIKLAVQMKLLMEVARQKNTQPLPLVKPYCGPRLPPDRYCLTAPNYKLKSLKK</sequence>
<comment type="subcellular location">
    <subcellularLocation>
        <location evidence="1">Nucleus</location>
    </subcellularLocation>
</comment>
<accession>A0A8S3ZJC6</accession>
<dbReference type="GO" id="GO:0003713">
    <property type="term" value="F:transcription coactivator activity"/>
    <property type="evidence" value="ECO:0007669"/>
    <property type="project" value="TreeGrafter"/>
</dbReference>
<dbReference type="Proteomes" id="UP000678393">
    <property type="component" value="Unassembled WGS sequence"/>
</dbReference>
<feature type="non-terminal residue" evidence="6">
    <location>
        <position position="118"/>
    </location>
</feature>
<evidence type="ECO:0000313" key="7">
    <source>
        <dbReference type="Proteomes" id="UP000678393"/>
    </source>
</evidence>
<dbReference type="FunFam" id="1.10.20.10:FF:000018">
    <property type="entry name" value="Transcription initiation factor TFIID subunit 9"/>
    <property type="match status" value="1"/>
</dbReference>
<dbReference type="InterPro" id="IPR051431">
    <property type="entry name" value="TFIID_subunit_9"/>
</dbReference>
<reference evidence="6" key="1">
    <citation type="submission" date="2021-04" db="EMBL/GenBank/DDBJ databases">
        <authorList>
            <consortium name="Molecular Ecology Group"/>
        </authorList>
    </citation>
    <scope>NUCLEOTIDE SEQUENCE</scope>
</reference>
<dbReference type="EMBL" id="CAJHNH020003632">
    <property type="protein sequence ID" value="CAG5129674.1"/>
    <property type="molecule type" value="Genomic_DNA"/>
</dbReference>
<evidence type="ECO:0000256" key="4">
    <source>
        <dbReference type="ARBA" id="ARBA00023163"/>
    </source>
</evidence>
<proteinExistence type="inferred from homology"/>
<dbReference type="Pfam" id="PF02291">
    <property type="entry name" value="TFIID-31kDa"/>
    <property type="match status" value="1"/>
</dbReference>
<dbReference type="GO" id="GO:0005669">
    <property type="term" value="C:transcription factor TFIID complex"/>
    <property type="evidence" value="ECO:0007669"/>
    <property type="project" value="TreeGrafter"/>
</dbReference>
<gene>
    <name evidence="6" type="ORF">CUNI_LOCUS15232</name>
</gene>
<dbReference type="GO" id="GO:0016251">
    <property type="term" value="F:RNA polymerase II general transcription initiation factor activity"/>
    <property type="evidence" value="ECO:0007669"/>
    <property type="project" value="TreeGrafter"/>
</dbReference>
<name>A0A8S3ZJC6_9EUPU</name>
<dbReference type="Gene3D" id="1.10.20.10">
    <property type="entry name" value="Histone, subunit A"/>
    <property type="match status" value="1"/>
</dbReference>
<evidence type="ECO:0008006" key="8">
    <source>
        <dbReference type="Google" id="ProtNLM"/>
    </source>
</evidence>
<keyword evidence="3" id="KW-0805">Transcription regulation</keyword>
<dbReference type="AlphaFoldDB" id="A0A8S3ZJC6"/>
<dbReference type="PANTHER" id="PTHR48068:SF4">
    <property type="entry name" value="TATA-BOX BINDING PROTEIN ASSOCIATED FACTOR 9"/>
    <property type="match status" value="1"/>
</dbReference>
<dbReference type="GO" id="GO:0046982">
    <property type="term" value="F:protein heterodimerization activity"/>
    <property type="evidence" value="ECO:0007669"/>
    <property type="project" value="InterPro"/>
</dbReference>
<protein>
    <recommendedName>
        <fullName evidence="8">Transcription initiation factor TFIID subunit 9</fullName>
    </recommendedName>
</protein>
<keyword evidence="4" id="KW-0804">Transcription</keyword>
<evidence type="ECO:0000256" key="2">
    <source>
        <dbReference type="ARBA" id="ARBA00007646"/>
    </source>
</evidence>
<dbReference type="SUPFAM" id="SSF47113">
    <property type="entry name" value="Histone-fold"/>
    <property type="match status" value="1"/>
</dbReference>
<comment type="caution">
    <text evidence="6">The sequence shown here is derived from an EMBL/GenBank/DDBJ whole genome shotgun (WGS) entry which is preliminary data.</text>
</comment>
<evidence type="ECO:0000256" key="5">
    <source>
        <dbReference type="ARBA" id="ARBA00023242"/>
    </source>
</evidence>
<evidence type="ECO:0000256" key="3">
    <source>
        <dbReference type="ARBA" id="ARBA00023015"/>
    </source>
</evidence>
<keyword evidence="7" id="KW-1185">Reference proteome</keyword>
<dbReference type="OrthoDB" id="341924at2759"/>
<dbReference type="GO" id="GO:0000124">
    <property type="term" value="C:SAGA complex"/>
    <property type="evidence" value="ECO:0007669"/>
    <property type="project" value="TreeGrafter"/>
</dbReference>
<evidence type="ECO:0000313" key="6">
    <source>
        <dbReference type="EMBL" id="CAG5129674.1"/>
    </source>
</evidence>
<evidence type="ECO:0000256" key="1">
    <source>
        <dbReference type="ARBA" id="ARBA00004123"/>
    </source>
</evidence>